<feature type="region of interest" description="Disordered" evidence="1">
    <location>
        <begin position="522"/>
        <end position="552"/>
    </location>
</feature>
<dbReference type="STRING" id="97359.A0A550D010"/>
<dbReference type="Proteomes" id="UP000320762">
    <property type="component" value="Unassembled WGS sequence"/>
</dbReference>
<gene>
    <name evidence="2" type="ORF">BD626DRAFT_477258</name>
</gene>
<dbReference type="OrthoDB" id="3543113at2759"/>
<protein>
    <recommendedName>
        <fullName evidence="4">F-box domain-containing protein</fullName>
    </recommendedName>
</protein>
<name>A0A550D010_9AGAR</name>
<evidence type="ECO:0000313" key="2">
    <source>
        <dbReference type="EMBL" id="TRM70379.1"/>
    </source>
</evidence>
<organism evidence="2 3">
    <name type="scientific">Schizophyllum amplum</name>
    <dbReference type="NCBI Taxonomy" id="97359"/>
    <lineage>
        <taxon>Eukaryota</taxon>
        <taxon>Fungi</taxon>
        <taxon>Dikarya</taxon>
        <taxon>Basidiomycota</taxon>
        <taxon>Agaricomycotina</taxon>
        <taxon>Agaricomycetes</taxon>
        <taxon>Agaricomycetidae</taxon>
        <taxon>Agaricales</taxon>
        <taxon>Schizophyllaceae</taxon>
        <taxon>Schizophyllum</taxon>
    </lineage>
</organism>
<dbReference type="InterPro" id="IPR032675">
    <property type="entry name" value="LRR_dom_sf"/>
</dbReference>
<accession>A0A550D010</accession>
<sequence>MHRCLSIPEILALICDFVILGRSHRKHRRDLGSLARSCRTWYPPAVAALWETLDSLRPLLRSLPPDTFVRNEKKKLETEFIVNRHIRQESLTRFIFLASLVKELRLTWVPDKTCFDALHLSLPTPFLPNLRAFEWLQVKSDSLNYSLLFLHDKITRLVIRPSLSASENVLTMLPRLHILCPHIQFFELLGNYVFRLQRLRIISEAATRWENIQSLAIPHLDEKDLMRLATFPKLNELSITSPSNDLSNVFSMPTPSFPMLRGLVLQPHLIKYAINFLRAVPTTLRLHTLHIICRGTETREDWASCIVAAMQTCEWRTLRNVAIKETADYDEDDIEEGDDVEWPYSVSFAMLVQLKRFPNLRHIDLECWGGFLICDSQMLDLATAWRHLETLNLVARRDGERPYKSTIHALLNLAQHCPFLQRLTLDFDARDLTYAERDTRGVRQLSLTYLDVRRSFIASARVVAAFLSAIFPKLASITSEADEADSDDSSSSEGSDNESVRQKKWRQVQQLLPVLTFVRTQERHEQAGDGQADSREASPLEDWSYNTDCSDL</sequence>
<evidence type="ECO:0000313" key="3">
    <source>
        <dbReference type="Proteomes" id="UP000320762"/>
    </source>
</evidence>
<evidence type="ECO:0000256" key="1">
    <source>
        <dbReference type="SAM" id="MobiDB-lite"/>
    </source>
</evidence>
<dbReference type="SUPFAM" id="SSF52047">
    <property type="entry name" value="RNI-like"/>
    <property type="match status" value="1"/>
</dbReference>
<comment type="caution">
    <text evidence="2">The sequence shown here is derived from an EMBL/GenBank/DDBJ whole genome shotgun (WGS) entry which is preliminary data.</text>
</comment>
<evidence type="ECO:0008006" key="4">
    <source>
        <dbReference type="Google" id="ProtNLM"/>
    </source>
</evidence>
<feature type="region of interest" description="Disordered" evidence="1">
    <location>
        <begin position="481"/>
        <end position="504"/>
    </location>
</feature>
<feature type="compositionally biased region" description="Basic and acidic residues" evidence="1">
    <location>
        <begin position="522"/>
        <end position="538"/>
    </location>
</feature>
<proteinExistence type="predicted"/>
<dbReference type="AlphaFoldDB" id="A0A550D010"/>
<keyword evidence="3" id="KW-1185">Reference proteome</keyword>
<feature type="compositionally biased region" description="Acidic residues" evidence="1">
    <location>
        <begin position="481"/>
        <end position="490"/>
    </location>
</feature>
<dbReference type="Gene3D" id="3.80.10.10">
    <property type="entry name" value="Ribonuclease Inhibitor"/>
    <property type="match status" value="1"/>
</dbReference>
<reference evidence="2 3" key="1">
    <citation type="journal article" date="2019" name="New Phytol.">
        <title>Comparative genomics reveals unique wood-decay strategies and fruiting body development in the Schizophyllaceae.</title>
        <authorList>
            <person name="Almasi E."/>
            <person name="Sahu N."/>
            <person name="Krizsan K."/>
            <person name="Balint B."/>
            <person name="Kovacs G.M."/>
            <person name="Kiss B."/>
            <person name="Cseklye J."/>
            <person name="Drula E."/>
            <person name="Henrissat B."/>
            <person name="Nagy I."/>
            <person name="Chovatia M."/>
            <person name="Adam C."/>
            <person name="LaButti K."/>
            <person name="Lipzen A."/>
            <person name="Riley R."/>
            <person name="Grigoriev I.V."/>
            <person name="Nagy L.G."/>
        </authorList>
    </citation>
    <scope>NUCLEOTIDE SEQUENCE [LARGE SCALE GENOMIC DNA]</scope>
    <source>
        <strain evidence="2 3">NL-1724</strain>
    </source>
</reference>
<dbReference type="EMBL" id="VDMD01000001">
    <property type="protein sequence ID" value="TRM70379.1"/>
    <property type="molecule type" value="Genomic_DNA"/>
</dbReference>